<dbReference type="Proteomes" id="UP000247702">
    <property type="component" value="Unassembled WGS sequence"/>
</dbReference>
<evidence type="ECO:0008006" key="4">
    <source>
        <dbReference type="Google" id="ProtNLM"/>
    </source>
</evidence>
<accession>A0A2Z6SIQ6</accession>
<dbReference type="EMBL" id="BLAL01000197">
    <property type="protein sequence ID" value="GES91069.1"/>
    <property type="molecule type" value="Genomic_DNA"/>
</dbReference>
<dbReference type="SUPFAM" id="SSF81383">
    <property type="entry name" value="F-box domain"/>
    <property type="match status" value="1"/>
</dbReference>
<dbReference type="EMBL" id="BEXD01004373">
    <property type="protein sequence ID" value="GBC10322.1"/>
    <property type="molecule type" value="Genomic_DNA"/>
</dbReference>
<reference evidence="1 3" key="1">
    <citation type="submission" date="2017-11" db="EMBL/GenBank/DDBJ databases">
        <title>The genome of Rhizophagus clarus HR1 reveals common genetic basis of auxotrophy among arbuscular mycorrhizal fungi.</title>
        <authorList>
            <person name="Kobayashi Y."/>
        </authorList>
    </citation>
    <scope>NUCLEOTIDE SEQUENCE [LARGE SCALE GENOMIC DNA]</scope>
    <source>
        <strain evidence="1 3">HR1</strain>
    </source>
</reference>
<evidence type="ECO:0000313" key="3">
    <source>
        <dbReference type="Proteomes" id="UP000247702"/>
    </source>
</evidence>
<comment type="caution">
    <text evidence="1">The sequence shown here is derived from an EMBL/GenBank/DDBJ whole genome shotgun (WGS) entry which is preliminary data.</text>
</comment>
<sequence>MSLLPADCLNEIFKYLDNDTNTLNSCILVNRLWCEVSVRILCQNYSTSKFSTLIAYLPNESKEVLYKNRINISTLTLKISTFNYNQIYKKLELLLNQQSISLQKLNVNVNITAQEIIKLFINQILPLKQLDLSKFWQFLTWQTPTTYFVSHPEAKDCLKNLSEFFHQLSQIWHIILSLDIKIVNYIPSELVDLISFQKDLKYLNVEMYNMLDSITLLMKKLPNTLTKLEFYGIGYISLSFIIKLTNLQELQLELLYSEWFKNFEILQNPIFLQLQIVNH</sequence>
<proteinExistence type="predicted"/>
<dbReference type="AlphaFoldDB" id="A0A2Z6SIQ6"/>
<organism evidence="1 3">
    <name type="scientific">Rhizophagus clarus</name>
    <dbReference type="NCBI Taxonomy" id="94130"/>
    <lineage>
        <taxon>Eukaryota</taxon>
        <taxon>Fungi</taxon>
        <taxon>Fungi incertae sedis</taxon>
        <taxon>Mucoromycota</taxon>
        <taxon>Glomeromycotina</taxon>
        <taxon>Glomeromycetes</taxon>
        <taxon>Glomerales</taxon>
        <taxon>Glomeraceae</taxon>
        <taxon>Rhizophagus</taxon>
    </lineage>
</organism>
<dbReference type="InterPro" id="IPR036047">
    <property type="entry name" value="F-box-like_dom_sf"/>
</dbReference>
<dbReference type="Proteomes" id="UP000615446">
    <property type="component" value="Unassembled WGS sequence"/>
</dbReference>
<protein>
    <recommendedName>
        <fullName evidence="4">F-box domain-containing protein</fullName>
    </recommendedName>
</protein>
<evidence type="ECO:0000313" key="2">
    <source>
        <dbReference type="EMBL" id="GES91069.1"/>
    </source>
</evidence>
<gene>
    <name evidence="2" type="ORF">RCL2_001790100</name>
    <name evidence="1" type="ORF">RclHR1_09520007</name>
</gene>
<name>A0A2Z6SIQ6_9GLOM</name>
<dbReference type="OrthoDB" id="2438185at2759"/>
<keyword evidence="3" id="KW-1185">Reference proteome</keyword>
<evidence type="ECO:0000313" key="1">
    <source>
        <dbReference type="EMBL" id="GBC10322.1"/>
    </source>
</evidence>
<reference evidence="2" key="2">
    <citation type="submission" date="2019-10" db="EMBL/GenBank/DDBJ databases">
        <title>Conservation and host-specific expression of non-tandemly repeated heterogenous ribosome RNA gene in arbuscular mycorrhizal fungi.</title>
        <authorList>
            <person name="Maeda T."/>
            <person name="Kobayashi Y."/>
            <person name="Nakagawa T."/>
            <person name="Ezawa T."/>
            <person name="Yamaguchi K."/>
            <person name="Bino T."/>
            <person name="Nishimoto Y."/>
            <person name="Shigenobu S."/>
            <person name="Kawaguchi M."/>
        </authorList>
    </citation>
    <scope>NUCLEOTIDE SEQUENCE</scope>
    <source>
        <strain evidence="2">HR1</strain>
    </source>
</reference>